<dbReference type="Pfam" id="PF01476">
    <property type="entry name" value="LysM"/>
    <property type="match status" value="2"/>
</dbReference>
<dbReference type="PANTHER" id="PTHR34997:SF2">
    <property type="entry name" value="LYSM DOMAIN-CONTAINING PROTEIN-RELATED"/>
    <property type="match status" value="1"/>
</dbReference>
<dbReference type="InterPro" id="IPR052210">
    <property type="entry name" value="LysM1-like"/>
</dbReference>
<keyword evidence="2" id="KW-0732">Signal</keyword>
<dbReference type="SUPFAM" id="SSF54106">
    <property type="entry name" value="LysM domain"/>
    <property type="match status" value="2"/>
</dbReference>
<proteinExistence type="predicted"/>
<evidence type="ECO:0000313" key="6">
    <source>
        <dbReference type="Proteomes" id="UP000177622"/>
    </source>
</evidence>
<protein>
    <recommendedName>
        <fullName evidence="4">LysM domain-containing protein</fullName>
    </recommendedName>
</protein>
<comment type="caution">
    <text evidence="5">The sequence shown here is derived from an EMBL/GenBank/DDBJ whole genome shotgun (WGS) entry which is preliminary data.</text>
</comment>
<dbReference type="OrthoDB" id="5985073at2759"/>
<feature type="domain" description="LysM" evidence="4">
    <location>
        <begin position="34"/>
        <end position="80"/>
    </location>
</feature>
<dbReference type="GeneID" id="34574055"/>
<organism evidence="5 6">
    <name type="scientific">Penicillium arizonense</name>
    <dbReference type="NCBI Taxonomy" id="1835702"/>
    <lineage>
        <taxon>Eukaryota</taxon>
        <taxon>Fungi</taxon>
        <taxon>Dikarya</taxon>
        <taxon>Ascomycota</taxon>
        <taxon>Pezizomycotina</taxon>
        <taxon>Eurotiomycetes</taxon>
        <taxon>Eurotiomycetidae</taxon>
        <taxon>Eurotiales</taxon>
        <taxon>Aspergillaceae</taxon>
        <taxon>Penicillium</taxon>
    </lineage>
</organism>
<keyword evidence="6" id="KW-1185">Reference proteome</keyword>
<dbReference type="EMBL" id="LXJU01000004">
    <property type="protein sequence ID" value="OGE55348.1"/>
    <property type="molecule type" value="Genomic_DNA"/>
</dbReference>
<evidence type="ECO:0000256" key="2">
    <source>
        <dbReference type="ARBA" id="ARBA00022729"/>
    </source>
</evidence>
<dbReference type="CDD" id="cd00118">
    <property type="entry name" value="LysM"/>
    <property type="match status" value="2"/>
</dbReference>
<dbReference type="AlphaFoldDB" id="A0A1F5LQ73"/>
<gene>
    <name evidence="5" type="ORF">PENARI_c004G09033</name>
</gene>
<dbReference type="InterPro" id="IPR036779">
    <property type="entry name" value="LysM_dom_sf"/>
</dbReference>
<evidence type="ECO:0000256" key="3">
    <source>
        <dbReference type="ARBA" id="ARBA00023026"/>
    </source>
</evidence>
<dbReference type="RefSeq" id="XP_022490778.1">
    <property type="nucleotide sequence ID" value="XM_022629321.1"/>
</dbReference>
<dbReference type="InterPro" id="IPR018392">
    <property type="entry name" value="LysM"/>
</dbReference>
<dbReference type="STRING" id="1835702.A0A1F5LQ73"/>
<keyword evidence="3" id="KW-0843">Virulence</keyword>
<dbReference type="Gene3D" id="3.10.350.10">
    <property type="entry name" value="LysM domain"/>
    <property type="match status" value="2"/>
</dbReference>
<dbReference type="SMART" id="SM00257">
    <property type="entry name" value="LysM"/>
    <property type="match status" value="2"/>
</dbReference>
<dbReference type="Proteomes" id="UP000177622">
    <property type="component" value="Unassembled WGS sequence"/>
</dbReference>
<keyword evidence="1" id="KW-0147">Chitin-binding</keyword>
<dbReference type="GO" id="GO:0008061">
    <property type="term" value="F:chitin binding"/>
    <property type="evidence" value="ECO:0007669"/>
    <property type="project" value="UniProtKB-KW"/>
</dbReference>
<evidence type="ECO:0000256" key="1">
    <source>
        <dbReference type="ARBA" id="ARBA00022669"/>
    </source>
</evidence>
<evidence type="ECO:0000259" key="4">
    <source>
        <dbReference type="PROSITE" id="PS51782"/>
    </source>
</evidence>
<evidence type="ECO:0000313" key="5">
    <source>
        <dbReference type="EMBL" id="OGE55348.1"/>
    </source>
</evidence>
<accession>A0A1F5LQ73</accession>
<feature type="domain" description="LysM" evidence="4">
    <location>
        <begin position="106"/>
        <end position="152"/>
    </location>
</feature>
<dbReference type="PANTHER" id="PTHR34997">
    <property type="entry name" value="AM15"/>
    <property type="match status" value="1"/>
</dbReference>
<dbReference type="PROSITE" id="PS51782">
    <property type="entry name" value="LYSM"/>
    <property type="match status" value="2"/>
</dbReference>
<sequence length="161" mass="17162">MAVSKKLYSADEYVCVGVKSTSTPAIGMVSTCDTFYDVHSGDSCYDIADTYGVSLDSFYAWNPAVKTDCSGLQPDEYVCVGVKVATRTGVTTPYPVQAGMVATCDEFYKVIADDSCVDIANANVIPVSSFYAWNPAVKTDCSGLQGSEYVCVGVSSSLWEP</sequence>
<name>A0A1F5LQ73_PENAI</name>
<reference evidence="5 6" key="1">
    <citation type="journal article" date="2016" name="Sci. Rep.">
        <title>Penicillium arizonense, a new, genome sequenced fungal species, reveals a high chemical diversity in secreted metabolites.</title>
        <authorList>
            <person name="Grijseels S."/>
            <person name="Nielsen J.C."/>
            <person name="Randelovic M."/>
            <person name="Nielsen J."/>
            <person name="Nielsen K.F."/>
            <person name="Workman M."/>
            <person name="Frisvad J.C."/>
        </authorList>
    </citation>
    <scope>NUCLEOTIDE SEQUENCE [LARGE SCALE GENOMIC DNA]</scope>
    <source>
        <strain evidence="5 6">CBS 141311</strain>
    </source>
</reference>